<evidence type="ECO:0000256" key="4">
    <source>
        <dbReference type="ARBA" id="ARBA00022490"/>
    </source>
</evidence>
<dbReference type="GO" id="GO:0005737">
    <property type="term" value="C:cytoplasm"/>
    <property type="evidence" value="ECO:0007669"/>
    <property type="project" value="UniProtKB-SubCell"/>
</dbReference>
<keyword evidence="4" id="KW-0963">Cytoplasm</keyword>
<feature type="coiled-coil region" evidence="9">
    <location>
        <begin position="115"/>
        <end position="142"/>
    </location>
</feature>
<keyword evidence="5" id="KW-0132">Cell division</keyword>
<evidence type="ECO:0000256" key="3">
    <source>
        <dbReference type="ARBA" id="ARBA00018787"/>
    </source>
</evidence>
<comment type="subcellular location">
    <subcellularLocation>
        <location evidence="1">Cytoplasm</location>
    </subcellularLocation>
</comment>
<dbReference type="GO" id="GO:0051301">
    <property type="term" value="P:cell division"/>
    <property type="evidence" value="ECO:0007669"/>
    <property type="project" value="UniProtKB-KW"/>
</dbReference>
<feature type="compositionally biased region" description="Polar residues" evidence="10">
    <location>
        <begin position="244"/>
        <end position="254"/>
    </location>
</feature>
<evidence type="ECO:0000313" key="11">
    <source>
        <dbReference type="EMBL" id="RVX38834.1"/>
    </source>
</evidence>
<evidence type="ECO:0000256" key="7">
    <source>
        <dbReference type="ARBA" id="ARBA00023306"/>
    </source>
</evidence>
<gene>
    <name evidence="11" type="ORF">EDD27_1162</name>
</gene>
<dbReference type="PANTHER" id="PTHR35794">
    <property type="entry name" value="CELL DIVISION PROTEIN DIVIVA"/>
    <property type="match status" value="1"/>
</dbReference>
<organism evidence="11 12">
    <name type="scientific">Nonomuraea polychroma</name>
    <dbReference type="NCBI Taxonomy" id="46176"/>
    <lineage>
        <taxon>Bacteria</taxon>
        <taxon>Bacillati</taxon>
        <taxon>Actinomycetota</taxon>
        <taxon>Actinomycetes</taxon>
        <taxon>Streptosporangiales</taxon>
        <taxon>Streptosporangiaceae</taxon>
        <taxon>Nonomuraea</taxon>
    </lineage>
</organism>
<proteinExistence type="inferred from homology"/>
<dbReference type="Gene3D" id="6.10.250.660">
    <property type="match status" value="1"/>
</dbReference>
<evidence type="ECO:0000256" key="10">
    <source>
        <dbReference type="SAM" id="MobiDB-lite"/>
    </source>
</evidence>
<keyword evidence="7" id="KW-0131">Cell cycle</keyword>
<evidence type="ECO:0000256" key="2">
    <source>
        <dbReference type="ARBA" id="ARBA00009008"/>
    </source>
</evidence>
<protein>
    <recommendedName>
        <fullName evidence="3">Cell wall synthesis protein Wag31</fullName>
    </recommendedName>
    <alternativeName>
        <fullName evidence="8">Antigen 84</fullName>
    </alternativeName>
</protein>
<name>A0A438LZ42_9ACTN</name>
<accession>A0A438LZ42</accession>
<keyword evidence="6 9" id="KW-0175">Coiled coil</keyword>
<feature type="region of interest" description="Disordered" evidence="10">
    <location>
        <begin position="243"/>
        <end position="263"/>
    </location>
</feature>
<comment type="similarity">
    <text evidence="2">Belongs to the DivIVA family.</text>
</comment>
<feature type="compositionally biased region" description="Low complexity" evidence="10">
    <location>
        <begin position="156"/>
        <end position="174"/>
    </location>
</feature>
<comment type="caution">
    <text evidence="11">The sequence shown here is derived from an EMBL/GenBank/DDBJ whole genome shotgun (WGS) entry which is preliminary data.</text>
</comment>
<evidence type="ECO:0000256" key="1">
    <source>
        <dbReference type="ARBA" id="ARBA00004496"/>
    </source>
</evidence>
<dbReference type="AlphaFoldDB" id="A0A438LZ42"/>
<feature type="region of interest" description="Disordered" evidence="10">
    <location>
        <begin position="156"/>
        <end position="182"/>
    </location>
</feature>
<sequence>MLYSVLKDRVSAPKILMNDSVQHFHTGYPAQQDNGNGFHVNGDAFHFADDDGGAEAEVWREPGDTTDGSWEEPQWDEPRKAESSSLGRSAERLTPGQLRSIVFRRAPLGKRGLDEHQVNSLLDRVEEELTRLTQEKNALASELELLRGYVTDSGQAALPQQQEPQQTQAEGTTPVGRGTGLTRVEPAGAAESQAVAGKMHEAHVYAASLLSQAQQTADQYIQDAQRYSRELVEDARRRRHELLSTASSEHTASGTGAGDESWEREAARVRAANREYRGKLRDYFELLLMSLEEWETAEGVGAPLPSNENENPQ</sequence>
<dbReference type="NCBIfam" id="TIGR03544">
    <property type="entry name" value="DivI1A_domain"/>
    <property type="match status" value="1"/>
</dbReference>
<evidence type="ECO:0000256" key="9">
    <source>
        <dbReference type="SAM" id="Coils"/>
    </source>
</evidence>
<feature type="region of interest" description="Disordered" evidence="10">
    <location>
        <begin position="59"/>
        <end position="92"/>
    </location>
</feature>
<evidence type="ECO:0000256" key="5">
    <source>
        <dbReference type="ARBA" id="ARBA00022618"/>
    </source>
</evidence>
<evidence type="ECO:0000256" key="8">
    <source>
        <dbReference type="ARBA" id="ARBA00031737"/>
    </source>
</evidence>
<evidence type="ECO:0000313" key="12">
    <source>
        <dbReference type="Proteomes" id="UP000284824"/>
    </source>
</evidence>
<reference evidence="11 12" key="1">
    <citation type="submission" date="2019-01" db="EMBL/GenBank/DDBJ databases">
        <title>Sequencing the genomes of 1000 actinobacteria strains.</title>
        <authorList>
            <person name="Klenk H.-P."/>
        </authorList>
    </citation>
    <scope>NUCLEOTIDE SEQUENCE [LARGE SCALE GENOMIC DNA]</scope>
    <source>
        <strain evidence="11 12">DSM 43925</strain>
    </source>
</reference>
<dbReference type="Proteomes" id="UP000284824">
    <property type="component" value="Unassembled WGS sequence"/>
</dbReference>
<keyword evidence="12" id="KW-1185">Reference proteome</keyword>
<dbReference type="InterPro" id="IPR007793">
    <property type="entry name" value="DivIVA_fam"/>
</dbReference>
<dbReference type="EMBL" id="SAUN01000001">
    <property type="protein sequence ID" value="RVX38834.1"/>
    <property type="molecule type" value="Genomic_DNA"/>
</dbReference>
<evidence type="ECO:0000256" key="6">
    <source>
        <dbReference type="ARBA" id="ARBA00023054"/>
    </source>
</evidence>
<dbReference type="InterPro" id="IPR019933">
    <property type="entry name" value="DivIVA_domain"/>
</dbReference>
<dbReference type="PANTHER" id="PTHR35794:SF2">
    <property type="entry name" value="CELL DIVISION PROTEIN DIVIVA"/>
    <property type="match status" value="1"/>
</dbReference>